<reference evidence="2 3" key="1">
    <citation type="submission" date="2024-09" db="EMBL/GenBank/DDBJ databases">
        <title>Rethinking Asexuality: The Enigmatic Case of Functional Sexual Genes in Lepraria (Stereocaulaceae).</title>
        <authorList>
            <person name="Doellman M."/>
            <person name="Sun Y."/>
            <person name="Barcenas-Pena A."/>
            <person name="Lumbsch H.T."/>
            <person name="Grewe F."/>
        </authorList>
    </citation>
    <scope>NUCLEOTIDE SEQUENCE [LARGE SCALE GENOMIC DNA]</scope>
    <source>
        <strain evidence="2 3">Mercado 3170</strain>
    </source>
</reference>
<gene>
    <name evidence="2" type="ORF">N7G274_005135</name>
</gene>
<name>A0ABR4A7R5_9LECA</name>
<dbReference type="EMBL" id="JBEFKJ010000015">
    <property type="protein sequence ID" value="KAL2041947.1"/>
    <property type="molecule type" value="Genomic_DNA"/>
</dbReference>
<feature type="region of interest" description="Disordered" evidence="1">
    <location>
        <begin position="1"/>
        <end position="23"/>
    </location>
</feature>
<protein>
    <submittedName>
        <fullName evidence="2">Uncharacterized protein</fullName>
    </submittedName>
</protein>
<evidence type="ECO:0000313" key="3">
    <source>
        <dbReference type="Proteomes" id="UP001590950"/>
    </source>
</evidence>
<dbReference type="Proteomes" id="UP001590950">
    <property type="component" value="Unassembled WGS sequence"/>
</dbReference>
<sequence>MTCEDATYGHQEPPRAIPSSNASVPGPIQLDEVKFDIGPLEPCSKPSACISVFILRKFVSTLHPKPTMKLRVFSVSRLEYSLDWAAVSQTQRICTQPSFRSSYQTTHQVQ</sequence>
<comment type="caution">
    <text evidence="2">The sequence shown here is derived from an EMBL/GenBank/DDBJ whole genome shotgun (WGS) entry which is preliminary data.</text>
</comment>
<proteinExistence type="predicted"/>
<organism evidence="2 3">
    <name type="scientific">Stereocaulon virgatum</name>
    <dbReference type="NCBI Taxonomy" id="373712"/>
    <lineage>
        <taxon>Eukaryota</taxon>
        <taxon>Fungi</taxon>
        <taxon>Dikarya</taxon>
        <taxon>Ascomycota</taxon>
        <taxon>Pezizomycotina</taxon>
        <taxon>Lecanoromycetes</taxon>
        <taxon>OSLEUM clade</taxon>
        <taxon>Lecanoromycetidae</taxon>
        <taxon>Lecanorales</taxon>
        <taxon>Lecanorineae</taxon>
        <taxon>Stereocaulaceae</taxon>
        <taxon>Stereocaulon</taxon>
    </lineage>
</organism>
<accession>A0ABR4A7R5</accession>
<evidence type="ECO:0000256" key="1">
    <source>
        <dbReference type="SAM" id="MobiDB-lite"/>
    </source>
</evidence>
<keyword evidence="3" id="KW-1185">Reference proteome</keyword>
<evidence type="ECO:0000313" key="2">
    <source>
        <dbReference type="EMBL" id="KAL2041947.1"/>
    </source>
</evidence>